<comment type="caution">
    <text evidence="1">The sequence shown here is derived from an EMBL/GenBank/DDBJ whole genome shotgun (WGS) entry which is preliminary data.</text>
</comment>
<name>A0ABP7HLZ1_9PSEU</name>
<dbReference type="EMBL" id="BAABCM010000001">
    <property type="protein sequence ID" value="GAA3795414.1"/>
    <property type="molecule type" value="Genomic_DNA"/>
</dbReference>
<keyword evidence="2" id="KW-1185">Reference proteome</keyword>
<proteinExistence type="predicted"/>
<evidence type="ECO:0000313" key="2">
    <source>
        <dbReference type="Proteomes" id="UP001501624"/>
    </source>
</evidence>
<dbReference type="Proteomes" id="UP001501624">
    <property type="component" value="Unassembled WGS sequence"/>
</dbReference>
<reference evidence="2" key="1">
    <citation type="journal article" date="2019" name="Int. J. Syst. Evol. Microbiol.">
        <title>The Global Catalogue of Microorganisms (GCM) 10K type strain sequencing project: providing services to taxonomists for standard genome sequencing and annotation.</title>
        <authorList>
            <consortium name="The Broad Institute Genomics Platform"/>
            <consortium name="The Broad Institute Genome Sequencing Center for Infectious Disease"/>
            <person name="Wu L."/>
            <person name="Ma J."/>
        </authorList>
    </citation>
    <scope>NUCLEOTIDE SEQUENCE [LARGE SCALE GENOMIC DNA]</scope>
    <source>
        <strain evidence="2">JCM 17017</strain>
    </source>
</reference>
<sequence>MSCHPAGPIVVGWTAAEARLRRLPLNLRVLAGTATERNSTIVFPAQLMSSFRSLNSFTGSEMAGDGGEPVDHAR</sequence>
<accession>A0ABP7HLZ1</accession>
<protein>
    <submittedName>
        <fullName evidence="1">Uncharacterized protein</fullName>
    </submittedName>
</protein>
<organism evidence="1 2">
    <name type="scientific">Amycolatopsis tucumanensis</name>
    <dbReference type="NCBI Taxonomy" id="401106"/>
    <lineage>
        <taxon>Bacteria</taxon>
        <taxon>Bacillati</taxon>
        <taxon>Actinomycetota</taxon>
        <taxon>Actinomycetes</taxon>
        <taxon>Pseudonocardiales</taxon>
        <taxon>Pseudonocardiaceae</taxon>
        <taxon>Amycolatopsis</taxon>
    </lineage>
</organism>
<dbReference type="RefSeq" id="WP_237334598.1">
    <property type="nucleotide sequence ID" value="NZ_BAABCM010000001.1"/>
</dbReference>
<gene>
    <name evidence="1" type="ORF">GCM10022380_10510</name>
</gene>
<evidence type="ECO:0000313" key="1">
    <source>
        <dbReference type="EMBL" id="GAA3795414.1"/>
    </source>
</evidence>